<feature type="compositionally biased region" description="Basic residues" evidence="1">
    <location>
        <begin position="95"/>
        <end position="104"/>
    </location>
</feature>
<organism evidence="2 3">
    <name type="scientific">Colletotrichum tofieldiae</name>
    <dbReference type="NCBI Taxonomy" id="708197"/>
    <lineage>
        <taxon>Eukaryota</taxon>
        <taxon>Fungi</taxon>
        <taxon>Dikarya</taxon>
        <taxon>Ascomycota</taxon>
        <taxon>Pezizomycotina</taxon>
        <taxon>Sordariomycetes</taxon>
        <taxon>Hypocreomycetidae</taxon>
        <taxon>Glomerellales</taxon>
        <taxon>Glomerellaceae</taxon>
        <taxon>Colletotrichum</taxon>
        <taxon>Colletotrichum spaethianum species complex</taxon>
    </lineage>
</organism>
<accession>A0A166Q0S2</accession>
<reference evidence="2 3" key="1">
    <citation type="submission" date="2015-06" db="EMBL/GenBank/DDBJ databases">
        <title>Survival trade-offs in plant roots during colonization by closely related pathogenic and mutualistic fungi.</title>
        <authorList>
            <person name="Hacquard S."/>
            <person name="Kracher B."/>
            <person name="Hiruma K."/>
            <person name="Weinman A."/>
            <person name="Muench P."/>
            <person name="Garrido Oter R."/>
            <person name="Ver Loren van Themaat E."/>
            <person name="Dallerey J.-F."/>
            <person name="Damm U."/>
            <person name="Henrissat B."/>
            <person name="Lespinet O."/>
            <person name="Thon M."/>
            <person name="Kemen E."/>
            <person name="McHardy A.C."/>
            <person name="Schulze-Lefert P."/>
            <person name="O'Connell R.J."/>
        </authorList>
    </citation>
    <scope>NUCLEOTIDE SEQUENCE [LARGE SCALE GENOMIC DNA]</scope>
    <source>
        <strain evidence="2 3">0861</strain>
    </source>
</reference>
<feature type="region of interest" description="Disordered" evidence="1">
    <location>
        <begin position="1"/>
        <end position="24"/>
    </location>
</feature>
<evidence type="ECO:0000256" key="1">
    <source>
        <dbReference type="SAM" id="MobiDB-lite"/>
    </source>
</evidence>
<keyword evidence="3" id="KW-1185">Reference proteome</keyword>
<dbReference type="EMBL" id="LFIV01000146">
    <property type="protein sequence ID" value="KZL67389.1"/>
    <property type="molecule type" value="Genomic_DNA"/>
</dbReference>
<dbReference type="Proteomes" id="UP000076552">
    <property type="component" value="Unassembled WGS sequence"/>
</dbReference>
<feature type="region of interest" description="Disordered" evidence="1">
    <location>
        <begin position="64"/>
        <end position="140"/>
    </location>
</feature>
<feature type="compositionally biased region" description="Basic and acidic residues" evidence="1">
    <location>
        <begin position="85"/>
        <end position="94"/>
    </location>
</feature>
<evidence type="ECO:0000313" key="3">
    <source>
        <dbReference type="Proteomes" id="UP000076552"/>
    </source>
</evidence>
<protein>
    <submittedName>
        <fullName evidence="2">Uncharacterized protein</fullName>
    </submittedName>
</protein>
<sequence length="828" mass="90304">MVKDNHPVGKGFPARREADESRQLDQSGLFWTSSRCRRLLRPLQSRITALRKLALAEKAGLGQDACENGDTKEAPYHRPAKKARILVDKDDLAGQRKRPRRTYSRRSPFTDEFRPASKGPLRPQSGRHQGYNPSASGVPHVSTPILRKARHDMTTTASSDLPSCEGAGGFCIVPKAGKRGPLESSLNELEHLRRSFQPSRYQLYEGIVHDLDVLLRSTMLEDRPVGKKSLLSMCLQKVPQCAAEIEAWERSRAANYGPVSSIKQMGYSLRIYDELEILGGAGNGWSHLRILLRAHFIHLLSEIITEGILDVTFIRIIIEHCRAINCPNETAELTRALLYLSYHGPPEDANLPGSKAGGQLLASLPSLADNPIVESHLLDTFASLLLSGRIPPDTGSTKAFGYLWATTASAIIDQKAHSSATHFASAGLAALCTGTFPRRKRRISEIGIRHNATKLTLMSVLGALSAMAMVSHGFGDAADSRNTGQRSRTQRVVLQILYQALGLVRSQRASKEAAYPLLLAIFFSSFPGPAHDGVTQLEAAIESLEDSLGQRRISGTHGNLGQLLDVTVALTCSIAHCCGRATTRPSNQYFADLCKLVDQLGAPCFTTLRADGAFFLAQKTDDLRDLVFAETLTGALMGKDRAVIAHSGSEETFFAGFRWEQGISEWIAVSPVARRRNAVRRAEVAVPRRSSRHRNGTADDRPCLETTAGATDETGPLMAIAKTASEPDGNQVDQQLAGRRQRPQGDHGSRSGDARATMDSIDELSICQENRPQALGKSQLGSKAMGVGLWNRCRRVTRRGETGPRMVLAELCSKGNPTGHGDEDELGL</sequence>
<comment type="caution">
    <text evidence="2">The sequence shown here is derived from an EMBL/GenBank/DDBJ whole genome shotgun (WGS) entry which is preliminary data.</text>
</comment>
<feature type="compositionally biased region" description="Basic and acidic residues" evidence="1">
    <location>
        <begin position="14"/>
        <end position="23"/>
    </location>
</feature>
<gene>
    <name evidence="2" type="ORF">CT0861_00697</name>
</gene>
<evidence type="ECO:0000313" key="2">
    <source>
        <dbReference type="EMBL" id="KZL67389.1"/>
    </source>
</evidence>
<feature type="region of interest" description="Disordered" evidence="1">
    <location>
        <begin position="686"/>
        <end position="756"/>
    </location>
</feature>
<name>A0A166Q0S2_9PEZI</name>
<feature type="compositionally biased region" description="Basic and acidic residues" evidence="1">
    <location>
        <begin position="743"/>
        <end position="753"/>
    </location>
</feature>
<proteinExistence type="predicted"/>
<dbReference type="AlphaFoldDB" id="A0A166Q0S2"/>